<organism evidence="3 4">
    <name type="scientific">Microvirga subterranea</name>
    <dbReference type="NCBI Taxonomy" id="186651"/>
    <lineage>
        <taxon>Bacteria</taxon>
        <taxon>Pseudomonadati</taxon>
        <taxon>Pseudomonadota</taxon>
        <taxon>Alphaproteobacteria</taxon>
        <taxon>Hyphomicrobiales</taxon>
        <taxon>Methylobacteriaceae</taxon>
        <taxon>Microvirga</taxon>
    </lineage>
</organism>
<keyword evidence="2" id="KW-1133">Transmembrane helix</keyword>
<feature type="coiled-coil region" evidence="1">
    <location>
        <begin position="97"/>
        <end position="124"/>
    </location>
</feature>
<feature type="transmembrane region" description="Helical" evidence="2">
    <location>
        <begin position="28"/>
        <end position="47"/>
    </location>
</feature>
<dbReference type="EMBL" id="QQBB01000006">
    <property type="protein sequence ID" value="RDI57941.1"/>
    <property type="molecule type" value="Genomic_DNA"/>
</dbReference>
<evidence type="ECO:0000313" key="4">
    <source>
        <dbReference type="Proteomes" id="UP000254925"/>
    </source>
</evidence>
<dbReference type="Proteomes" id="UP000254925">
    <property type="component" value="Unassembled WGS sequence"/>
</dbReference>
<evidence type="ECO:0000256" key="1">
    <source>
        <dbReference type="SAM" id="Coils"/>
    </source>
</evidence>
<feature type="transmembrane region" description="Helical" evidence="2">
    <location>
        <begin position="77"/>
        <end position="97"/>
    </location>
</feature>
<dbReference type="AlphaFoldDB" id="A0A370HIC1"/>
<accession>A0A370HIC1</accession>
<evidence type="ECO:0000256" key="2">
    <source>
        <dbReference type="SAM" id="Phobius"/>
    </source>
</evidence>
<keyword evidence="2" id="KW-0472">Membrane</keyword>
<gene>
    <name evidence="3" type="ORF">DES45_106255</name>
</gene>
<sequence length="144" mass="16565">MIEVETLFRDLWPALLRWGDETLALARTLHPGFWVALGAPVLLALLFRSVTAALLTLLLAAMALFVFRLGTDDLFRWTFTGLTDLAGLLAVLLAAFLQRRKRQLRQAEWRVGEIRQELDEVNRKYEGEVHWRRAAERVAAHETR</sequence>
<reference evidence="3 4" key="1">
    <citation type="submission" date="2018-07" db="EMBL/GenBank/DDBJ databases">
        <title>Genomic Encyclopedia of Type Strains, Phase IV (KMG-IV): sequencing the most valuable type-strain genomes for metagenomic binning, comparative biology and taxonomic classification.</title>
        <authorList>
            <person name="Goeker M."/>
        </authorList>
    </citation>
    <scope>NUCLEOTIDE SEQUENCE [LARGE SCALE GENOMIC DNA]</scope>
    <source>
        <strain evidence="3 4">DSM 14364</strain>
    </source>
</reference>
<proteinExistence type="predicted"/>
<keyword evidence="4" id="KW-1185">Reference proteome</keyword>
<feature type="transmembrane region" description="Helical" evidence="2">
    <location>
        <begin position="54"/>
        <end position="71"/>
    </location>
</feature>
<keyword evidence="1" id="KW-0175">Coiled coil</keyword>
<keyword evidence="2" id="KW-0812">Transmembrane</keyword>
<evidence type="ECO:0000313" key="3">
    <source>
        <dbReference type="EMBL" id="RDI57941.1"/>
    </source>
</evidence>
<comment type="caution">
    <text evidence="3">The sequence shown here is derived from an EMBL/GenBank/DDBJ whole genome shotgun (WGS) entry which is preliminary data.</text>
</comment>
<name>A0A370HIC1_9HYPH</name>
<protein>
    <submittedName>
        <fullName evidence="3">Uncharacterized protein</fullName>
    </submittedName>
</protein>